<evidence type="ECO:0000313" key="2">
    <source>
        <dbReference type="EMBL" id="EJT75974.1"/>
    </source>
</evidence>
<dbReference type="VEuPathDB" id="FungiDB:GGTG_05899"/>
<sequence length="111" mass="11982">MVAAGRGHTTHGSAIRREDVDALRSQKRRLAKAPDGWRALRTHTWSVRLTQQDRSGHTRLATAWCTFRPPVPSSPDCPCPIHGWAPSLSSQALQGPIDRGAGSPPGSTDPV</sequence>
<dbReference type="EMBL" id="GL385397">
    <property type="protein sequence ID" value="EJT75974.1"/>
    <property type="molecule type" value="Genomic_DNA"/>
</dbReference>
<evidence type="ECO:0000313" key="3">
    <source>
        <dbReference type="EnsemblFungi" id="EJT75974"/>
    </source>
</evidence>
<dbReference type="AlphaFoldDB" id="J3NX92"/>
<protein>
    <submittedName>
        <fullName evidence="2 3">Uncharacterized protein</fullName>
    </submittedName>
</protein>
<reference evidence="3" key="4">
    <citation type="journal article" date="2015" name="G3 (Bethesda)">
        <title>Genome sequences of three phytopathogenic species of the Magnaporthaceae family of fungi.</title>
        <authorList>
            <person name="Okagaki L.H."/>
            <person name="Nunes C.C."/>
            <person name="Sailsbery J."/>
            <person name="Clay B."/>
            <person name="Brown D."/>
            <person name="John T."/>
            <person name="Oh Y."/>
            <person name="Young N."/>
            <person name="Fitzgerald M."/>
            <person name="Haas B.J."/>
            <person name="Zeng Q."/>
            <person name="Young S."/>
            <person name="Adiconis X."/>
            <person name="Fan L."/>
            <person name="Levin J.Z."/>
            <person name="Mitchell T.K."/>
            <person name="Okubara P.A."/>
            <person name="Farman M.L."/>
            <person name="Kohn L.M."/>
            <person name="Birren B."/>
            <person name="Ma L.-J."/>
            <person name="Dean R.A."/>
        </authorList>
    </citation>
    <scope>NUCLEOTIDE SEQUENCE</scope>
    <source>
        <strain evidence="3">R3-111a-1</strain>
    </source>
</reference>
<dbReference type="GeneID" id="20346357"/>
<gene>
    <name evidence="3" type="primary">20346357</name>
    <name evidence="2" type="ORF">GGTG_05899</name>
</gene>
<dbReference type="EnsemblFungi" id="EJT75974">
    <property type="protein sequence ID" value="EJT75974"/>
    <property type="gene ID" value="GGTG_05899"/>
</dbReference>
<reference evidence="3" key="5">
    <citation type="submission" date="2018-04" db="UniProtKB">
        <authorList>
            <consortium name="EnsemblFungi"/>
        </authorList>
    </citation>
    <scope>IDENTIFICATION</scope>
    <source>
        <strain evidence="3">R3-111a-1</strain>
    </source>
</reference>
<name>J3NX92_GAET3</name>
<feature type="region of interest" description="Disordered" evidence="1">
    <location>
        <begin position="1"/>
        <end position="21"/>
    </location>
</feature>
<accession>J3NX92</accession>
<reference evidence="2" key="2">
    <citation type="submission" date="2010-07" db="EMBL/GenBank/DDBJ databases">
        <authorList>
            <consortium name="The Broad Institute Genome Sequencing Platform"/>
            <consortium name="Broad Institute Genome Sequencing Center for Infectious Disease"/>
            <person name="Ma L.-J."/>
            <person name="Dead R."/>
            <person name="Young S."/>
            <person name="Zeng Q."/>
            <person name="Koehrsen M."/>
            <person name="Alvarado L."/>
            <person name="Berlin A."/>
            <person name="Chapman S.B."/>
            <person name="Chen Z."/>
            <person name="Freedman E."/>
            <person name="Gellesch M."/>
            <person name="Goldberg J."/>
            <person name="Griggs A."/>
            <person name="Gujja S."/>
            <person name="Heilman E.R."/>
            <person name="Heiman D."/>
            <person name="Hepburn T."/>
            <person name="Howarth C."/>
            <person name="Jen D."/>
            <person name="Larson L."/>
            <person name="Mehta T."/>
            <person name="Neiman D."/>
            <person name="Pearson M."/>
            <person name="Roberts A."/>
            <person name="Saif S."/>
            <person name="Shea T."/>
            <person name="Shenoy N."/>
            <person name="Sisk P."/>
            <person name="Stolte C."/>
            <person name="Sykes S."/>
            <person name="Walk T."/>
            <person name="White J."/>
            <person name="Yandava C."/>
            <person name="Haas B."/>
            <person name="Nusbaum C."/>
            <person name="Birren B."/>
        </authorList>
    </citation>
    <scope>NUCLEOTIDE SEQUENCE</scope>
    <source>
        <strain evidence="2">R3-111a-1</strain>
    </source>
</reference>
<reference evidence="4" key="1">
    <citation type="submission" date="2010-07" db="EMBL/GenBank/DDBJ databases">
        <title>The genome sequence of Gaeumannomyces graminis var. tritici strain R3-111a-1.</title>
        <authorList>
            <consortium name="The Broad Institute Genome Sequencing Platform"/>
            <person name="Ma L.-J."/>
            <person name="Dead R."/>
            <person name="Young S."/>
            <person name="Zeng Q."/>
            <person name="Koehrsen M."/>
            <person name="Alvarado L."/>
            <person name="Berlin A."/>
            <person name="Chapman S.B."/>
            <person name="Chen Z."/>
            <person name="Freedman E."/>
            <person name="Gellesch M."/>
            <person name="Goldberg J."/>
            <person name="Griggs A."/>
            <person name="Gujja S."/>
            <person name="Heilman E.R."/>
            <person name="Heiman D."/>
            <person name="Hepburn T."/>
            <person name="Howarth C."/>
            <person name="Jen D."/>
            <person name="Larson L."/>
            <person name="Mehta T."/>
            <person name="Neiman D."/>
            <person name="Pearson M."/>
            <person name="Roberts A."/>
            <person name="Saif S."/>
            <person name="Shea T."/>
            <person name="Shenoy N."/>
            <person name="Sisk P."/>
            <person name="Stolte C."/>
            <person name="Sykes S."/>
            <person name="Walk T."/>
            <person name="White J."/>
            <person name="Yandava C."/>
            <person name="Haas B."/>
            <person name="Nusbaum C."/>
            <person name="Birren B."/>
        </authorList>
    </citation>
    <scope>NUCLEOTIDE SEQUENCE [LARGE SCALE GENOMIC DNA]</scope>
    <source>
        <strain evidence="4">R3-111a-1</strain>
    </source>
</reference>
<dbReference type="HOGENOM" id="CLU_2158560_0_0_1"/>
<organism evidence="2">
    <name type="scientific">Gaeumannomyces tritici (strain R3-111a-1)</name>
    <name type="common">Wheat and barley take-all root rot fungus</name>
    <name type="synonym">Gaeumannomyces graminis var. tritici</name>
    <dbReference type="NCBI Taxonomy" id="644352"/>
    <lineage>
        <taxon>Eukaryota</taxon>
        <taxon>Fungi</taxon>
        <taxon>Dikarya</taxon>
        <taxon>Ascomycota</taxon>
        <taxon>Pezizomycotina</taxon>
        <taxon>Sordariomycetes</taxon>
        <taxon>Sordariomycetidae</taxon>
        <taxon>Magnaporthales</taxon>
        <taxon>Magnaporthaceae</taxon>
        <taxon>Gaeumannomyces</taxon>
    </lineage>
</organism>
<dbReference type="RefSeq" id="XP_009221974.1">
    <property type="nucleotide sequence ID" value="XM_009223710.1"/>
</dbReference>
<dbReference type="Proteomes" id="UP000006039">
    <property type="component" value="Unassembled WGS sequence"/>
</dbReference>
<feature type="region of interest" description="Disordered" evidence="1">
    <location>
        <begin position="83"/>
        <end position="111"/>
    </location>
</feature>
<keyword evidence="4" id="KW-1185">Reference proteome</keyword>
<reference evidence="2" key="3">
    <citation type="submission" date="2010-09" db="EMBL/GenBank/DDBJ databases">
        <title>Annotation of Gaeumannomyces graminis var. tritici R3-111a-1.</title>
        <authorList>
            <consortium name="The Broad Institute Genome Sequencing Platform"/>
            <person name="Ma L.-J."/>
            <person name="Dead R."/>
            <person name="Young S.K."/>
            <person name="Zeng Q."/>
            <person name="Gargeya S."/>
            <person name="Fitzgerald M."/>
            <person name="Haas B."/>
            <person name="Abouelleil A."/>
            <person name="Alvarado L."/>
            <person name="Arachchi H.M."/>
            <person name="Berlin A."/>
            <person name="Brown A."/>
            <person name="Chapman S.B."/>
            <person name="Chen Z."/>
            <person name="Dunbar C."/>
            <person name="Freedman E."/>
            <person name="Gearin G."/>
            <person name="Gellesch M."/>
            <person name="Goldberg J."/>
            <person name="Griggs A."/>
            <person name="Gujja S."/>
            <person name="Heiman D."/>
            <person name="Howarth C."/>
            <person name="Larson L."/>
            <person name="Lui A."/>
            <person name="MacDonald P.J.P."/>
            <person name="Mehta T."/>
            <person name="Montmayeur A."/>
            <person name="Murphy C."/>
            <person name="Neiman D."/>
            <person name="Pearson M."/>
            <person name="Priest M."/>
            <person name="Roberts A."/>
            <person name="Saif S."/>
            <person name="Shea T."/>
            <person name="Shenoy N."/>
            <person name="Sisk P."/>
            <person name="Stolte C."/>
            <person name="Sykes S."/>
            <person name="Yandava C."/>
            <person name="Wortman J."/>
            <person name="Nusbaum C."/>
            <person name="Birren B."/>
        </authorList>
    </citation>
    <scope>NUCLEOTIDE SEQUENCE</scope>
    <source>
        <strain evidence="2">R3-111a-1</strain>
    </source>
</reference>
<evidence type="ECO:0000256" key="1">
    <source>
        <dbReference type="SAM" id="MobiDB-lite"/>
    </source>
</evidence>
<evidence type="ECO:0000313" key="4">
    <source>
        <dbReference type="Proteomes" id="UP000006039"/>
    </source>
</evidence>
<proteinExistence type="predicted"/>